<dbReference type="AlphaFoldDB" id="A0LKQ2"/>
<protein>
    <recommendedName>
        <fullName evidence="5">DUF3300 domain-containing protein</fullName>
    </recommendedName>
</protein>
<keyword evidence="4" id="KW-1185">Reference proteome</keyword>
<sequence length="421" mass="45417" precursor="true">MKRRNIPWCSVLVLFILAALPAGVCAQGGAPLATPQQIDQMTAPVALYPDSLLSQILMASTYPLEVVEADRWSKANQGLKGKQLDDAVEQQGWDPSVKSLVYFPQVLDMMSQKLDWTSKLGDTFLGQEQDVMDSIQRLRKQAKAQGNLKSTKEQKVVVQQDVISVEPADPQVVYVPVYNPTVVYGAWAYPAYPPAVLYPPGYVAAPGFVSFTAGFFAGAYLYGGFNWGTHNVIINNNNFYNRNVWNNRRGPYPGPPHGHYWNHDPYHRQNVPYRNANASQRYNQSQANARRDAVRTNPSTLNNRGYDAARSNQPKSAMNVDKGQSRQNQAFGGLDNGRKDQFAGQRGQASRNSPTYQRQVLQQPSGGQGSRGGFGGQSFQGGGAGGQGARGGAGGGQSIHGGGGMGGGGLHGGGGGGGRRR</sequence>
<gene>
    <name evidence="3" type="ordered locus">Sfum_2323</name>
</gene>
<dbReference type="PANTHER" id="PTHR40269">
    <property type="entry name" value="OUTER MEMBRANE PROTEIN-RELATED"/>
    <property type="match status" value="1"/>
</dbReference>
<feature type="compositionally biased region" description="Polar residues" evidence="1">
    <location>
        <begin position="347"/>
        <end position="365"/>
    </location>
</feature>
<reference evidence="3 4" key="1">
    <citation type="submission" date="2006-10" db="EMBL/GenBank/DDBJ databases">
        <title>Complete sequence of Syntrophobacter fumaroxidans MPOB.</title>
        <authorList>
            <consortium name="US DOE Joint Genome Institute"/>
            <person name="Copeland A."/>
            <person name="Lucas S."/>
            <person name="Lapidus A."/>
            <person name="Barry K."/>
            <person name="Detter J.C."/>
            <person name="Glavina del Rio T."/>
            <person name="Hammon N."/>
            <person name="Israni S."/>
            <person name="Pitluck S."/>
            <person name="Goltsman E.G."/>
            <person name="Martinez M."/>
            <person name="Schmutz J."/>
            <person name="Larimer F."/>
            <person name="Land M."/>
            <person name="Hauser L."/>
            <person name="Kyrpides N."/>
            <person name="Kim E."/>
            <person name="Boone D.R."/>
            <person name="Brockman F."/>
            <person name="Culley D."/>
            <person name="Ferry J."/>
            <person name="Gunsalus R."/>
            <person name="McInerney M.J."/>
            <person name="Morrison M."/>
            <person name="Plugge C."/>
            <person name="Rohlin L."/>
            <person name="Scholten J."/>
            <person name="Sieber J."/>
            <person name="Stams A.J.M."/>
            <person name="Worm P."/>
            <person name="Henstra A.M."/>
            <person name="Richardson P."/>
        </authorList>
    </citation>
    <scope>NUCLEOTIDE SEQUENCE [LARGE SCALE GENOMIC DNA]</scope>
    <source>
        <strain evidence="4">DSM 10017 / MPOB</strain>
    </source>
</reference>
<feature type="chain" id="PRO_5002626840" description="DUF3300 domain-containing protein" evidence="2">
    <location>
        <begin position="27"/>
        <end position="421"/>
    </location>
</feature>
<dbReference type="FunCoup" id="A0LKQ2">
    <property type="interactions" value="33"/>
</dbReference>
<evidence type="ECO:0000256" key="2">
    <source>
        <dbReference type="SAM" id="SignalP"/>
    </source>
</evidence>
<evidence type="ECO:0008006" key="5">
    <source>
        <dbReference type="Google" id="ProtNLM"/>
    </source>
</evidence>
<feature type="region of interest" description="Disordered" evidence="1">
    <location>
        <begin position="281"/>
        <end position="421"/>
    </location>
</feature>
<dbReference type="EMBL" id="CP000478">
    <property type="protein sequence ID" value="ABK18004.1"/>
    <property type="molecule type" value="Genomic_DNA"/>
</dbReference>
<evidence type="ECO:0000313" key="3">
    <source>
        <dbReference type="EMBL" id="ABK18004.1"/>
    </source>
</evidence>
<name>A0LKQ2_SYNFM</name>
<dbReference type="InterPro" id="IPR021728">
    <property type="entry name" value="DUF3300"/>
</dbReference>
<dbReference type="Pfam" id="PF11737">
    <property type="entry name" value="DUF3300"/>
    <property type="match status" value="1"/>
</dbReference>
<dbReference type="STRING" id="335543.Sfum_2323"/>
<organism evidence="3 4">
    <name type="scientific">Syntrophobacter fumaroxidans (strain DSM 10017 / MPOB)</name>
    <dbReference type="NCBI Taxonomy" id="335543"/>
    <lineage>
        <taxon>Bacteria</taxon>
        <taxon>Pseudomonadati</taxon>
        <taxon>Thermodesulfobacteriota</taxon>
        <taxon>Syntrophobacteria</taxon>
        <taxon>Syntrophobacterales</taxon>
        <taxon>Syntrophobacteraceae</taxon>
        <taxon>Syntrophobacter</taxon>
    </lineage>
</organism>
<dbReference type="Proteomes" id="UP000001784">
    <property type="component" value="Chromosome"/>
</dbReference>
<dbReference type="RefSeq" id="WP_011699173.1">
    <property type="nucleotide sequence ID" value="NC_008554.1"/>
</dbReference>
<evidence type="ECO:0000313" key="4">
    <source>
        <dbReference type="Proteomes" id="UP000001784"/>
    </source>
</evidence>
<evidence type="ECO:0000256" key="1">
    <source>
        <dbReference type="SAM" id="MobiDB-lite"/>
    </source>
</evidence>
<dbReference type="KEGG" id="sfu:Sfum_2323"/>
<proteinExistence type="predicted"/>
<feature type="signal peptide" evidence="2">
    <location>
        <begin position="1"/>
        <end position="26"/>
    </location>
</feature>
<feature type="compositionally biased region" description="Gly residues" evidence="1">
    <location>
        <begin position="366"/>
        <end position="421"/>
    </location>
</feature>
<dbReference type="PANTHER" id="PTHR40269:SF1">
    <property type="entry name" value="OUTER MEMBRANE PROTEIN"/>
    <property type="match status" value="1"/>
</dbReference>
<dbReference type="eggNOG" id="COG3064">
    <property type="taxonomic scope" value="Bacteria"/>
</dbReference>
<dbReference type="InParanoid" id="A0LKQ2"/>
<keyword evidence="2" id="KW-0732">Signal</keyword>
<dbReference type="OrthoDB" id="197257at2"/>
<accession>A0LKQ2</accession>
<dbReference type="HOGENOM" id="CLU_024625_0_2_7"/>